<evidence type="ECO:0000259" key="5">
    <source>
        <dbReference type="Pfam" id="PF00551"/>
    </source>
</evidence>
<reference evidence="6 7" key="1">
    <citation type="submission" date="2024-09" db="EMBL/GenBank/DDBJ databases">
        <authorList>
            <person name="Sun Q."/>
            <person name="Mori K."/>
        </authorList>
    </citation>
    <scope>NUCLEOTIDE SEQUENCE [LARGE SCALE GENOMIC DNA]</scope>
    <source>
        <strain evidence="6 7">CCM 7759</strain>
    </source>
</reference>
<feature type="binding site" evidence="4">
    <location>
        <position position="112"/>
    </location>
    <ligand>
        <name>(6R)-10-formyltetrahydrofolate</name>
        <dbReference type="ChEBI" id="CHEBI:195366"/>
    </ligand>
</feature>
<dbReference type="Pfam" id="PF00551">
    <property type="entry name" value="Formyl_trans_N"/>
    <property type="match status" value="1"/>
</dbReference>
<comment type="pathway">
    <text evidence="1 4">Purine metabolism; IMP biosynthesis via de novo pathway; N(2)-formyl-N(1)-(5-phospho-D-ribosyl)glycinamide from N(1)-(5-phospho-D-ribosyl)glycinamide (10-formyl THF route): step 1/1.</text>
</comment>
<gene>
    <name evidence="4 6" type="primary">purN</name>
    <name evidence="6" type="ORF">ACFFK0_13150</name>
</gene>
<dbReference type="InterPro" id="IPR004607">
    <property type="entry name" value="GART"/>
</dbReference>
<evidence type="ECO:0000313" key="6">
    <source>
        <dbReference type="EMBL" id="MFC0213390.1"/>
    </source>
</evidence>
<keyword evidence="2 4" id="KW-0808">Transferase</keyword>
<dbReference type="GO" id="GO:0004644">
    <property type="term" value="F:phosphoribosylglycinamide formyltransferase activity"/>
    <property type="evidence" value="ECO:0007669"/>
    <property type="project" value="UniProtKB-EC"/>
</dbReference>
<evidence type="ECO:0000313" key="7">
    <source>
        <dbReference type="Proteomes" id="UP001589776"/>
    </source>
</evidence>
<dbReference type="Gene3D" id="3.40.50.170">
    <property type="entry name" value="Formyl transferase, N-terminal domain"/>
    <property type="match status" value="1"/>
</dbReference>
<evidence type="ECO:0000256" key="4">
    <source>
        <dbReference type="HAMAP-Rule" id="MF_01930"/>
    </source>
</evidence>
<dbReference type="HAMAP" id="MF_01930">
    <property type="entry name" value="PurN"/>
    <property type="match status" value="1"/>
</dbReference>
<dbReference type="PANTHER" id="PTHR43369:SF2">
    <property type="entry name" value="PHOSPHORIBOSYLGLYCINAMIDE FORMYLTRANSFERASE"/>
    <property type="match status" value="1"/>
</dbReference>
<dbReference type="InterPro" id="IPR002376">
    <property type="entry name" value="Formyl_transf_N"/>
</dbReference>
<keyword evidence="3 4" id="KW-0658">Purine biosynthesis</keyword>
<dbReference type="PANTHER" id="PTHR43369">
    <property type="entry name" value="PHOSPHORIBOSYLGLYCINAMIDE FORMYLTRANSFERASE"/>
    <property type="match status" value="1"/>
</dbReference>
<organism evidence="6 7">
    <name type="scientific">Paenibacillus chartarius</name>
    <dbReference type="NCBI Taxonomy" id="747481"/>
    <lineage>
        <taxon>Bacteria</taxon>
        <taxon>Bacillati</taxon>
        <taxon>Bacillota</taxon>
        <taxon>Bacilli</taxon>
        <taxon>Bacillales</taxon>
        <taxon>Paenibacillaceae</taxon>
        <taxon>Paenibacillus</taxon>
    </lineage>
</organism>
<feature type="binding site" evidence="4">
    <location>
        <begin position="95"/>
        <end position="98"/>
    </location>
    <ligand>
        <name>(6R)-10-formyltetrahydrofolate</name>
        <dbReference type="ChEBI" id="CHEBI:195366"/>
    </ligand>
</feature>
<feature type="domain" description="Formyl transferase N-terminal" evidence="5">
    <location>
        <begin position="8"/>
        <end position="187"/>
    </location>
</feature>
<dbReference type="CDD" id="cd08645">
    <property type="entry name" value="FMT_core_GART"/>
    <property type="match status" value="1"/>
</dbReference>
<dbReference type="InterPro" id="IPR036477">
    <property type="entry name" value="Formyl_transf_N_sf"/>
</dbReference>
<dbReference type="EC" id="2.1.2.2" evidence="4"/>
<protein>
    <recommendedName>
        <fullName evidence="4">Phosphoribosylglycinamide formyltransferase</fullName>
        <ecNumber evidence="4">2.1.2.2</ecNumber>
    </recommendedName>
    <alternativeName>
        <fullName evidence="4">5'-phosphoribosylglycinamide transformylase</fullName>
    </alternativeName>
    <alternativeName>
        <fullName evidence="4">GAR transformylase</fullName>
        <shortName evidence="4">GART</shortName>
    </alternativeName>
</protein>
<feature type="active site" description="Proton donor" evidence="4">
    <location>
        <position position="114"/>
    </location>
</feature>
<keyword evidence="7" id="KW-1185">Reference proteome</keyword>
<evidence type="ECO:0000256" key="2">
    <source>
        <dbReference type="ARBA" id="ARBA00022679"/>
    </source>
</evidence>
<feature type="binding site" evidence="4">
    <location>
        <begin position="17"/>
        <end position="19"/>
    </location>
    <ligand>
        <name>N(1)-(5-phospho-beta-D-ribosyl)glycinamide</name>
        <dbReference type="ChEBI" id="CHEBI:143788"/>
    </ligand>
</feature>
<sequence length="207" mass="22554">MTAPSPYRIAVFASGSGSNFQAIVDAVQDGRLDATVGLLVCDRPQAKVALRAQAAGVDVLAFRPKEYDSREAYERMIRAELEARSIDLIVLAGYMRIITAELVEPYAGRMINVHPSLLPAFPGYDAIGQALAHGAKVTGVTVHFVDGGMDTGPIIAQRALPIREDDTAETLAARIHSIEHELYPEVIGWLRAGRVKLNEDGRRVRIH</sequence>
<feature type="site" description="Raises pKa of active site His" evidence="4">
    <location>
        <position position="150"/>
    </location>
</feature>
<dbReference type="RefSeq" id="WP_377470685.1">
    <property type="nucleotide sequence ID" value="NZ_JBHLWN010000049.1"/>
</dbReference>
<comment type="similarity">
    <text evidence="4">Belongs to the GART family.</text>
</comment>
<accession>A0ABV6DL70</accession>
<evidence type="ECO:0000256" key="1">
    <source>
        <dbReference type="ARBA" id="ARBA00005054"/>
    </source>
</evidence>
<comment type="catalytic activity">
    <reaction evidence="4">
        <text>N(1)-(5-phospho-beta-D-ribosyl)glycinamide + (6R)-10-formyltetrahydrofolate = N(2)-formyl-N(1)-(5-phospho-beta-D-ribosyl)glycinamide + (6S)-5,6,7,8-tetrahydrofolate + H(+)</text>
        <dbReference type="Rhea" id="RHEA:15053"/>
        <dbReference type="ChEBI" id="CHEBI:15378"/>
        <dbReference type="ChEBI" id="CHEBI:57453"/>
        <dbReference type="ChEBI" id="CHEBI:143788"/>
        <dbReference type="ChEBI" id="CHEBI:147286"/>
        <dbReference type="ChEBI" id="CHEBI:195366"/>
        <dbReference type="EC" id="2.1.2.2"/>
    </reaction>
</comment>
<dbReference type="EMBL" id="JBHLWN010000049">
    <property type="protein sequence ID" value="MFC0213390.1"/>
    <property type="molecule type" value="Genomic_DNA"/>
</dbReference>
<comment type="function">
    <text evidence="4">Catalyzes the transfer of a formyl group from 10-formyltetrahydrofolate to 5-phospho-ribosyl-glycinamide (GAR), producing 5-phospho-ribosyl-N-formylglycinamide (FGAR) and tetrahydrofolate.</text>
</comment>
<dbReference type="Proteomes" id="UP001589776">
    <property type="component" value="Unassembled WGS sequence"/>
</dbReference>
<evidence type="ECO:0000256" key="3">
    <source>
        <dbReference type="ARBA" id="ARBA00022755"/>
    </source>
</evidence>
<dbReference type="SUPFAM" id="SSF53328">
    <property type="entry name" value="Formyltransferase"/>
    <property type="match status" value="1"/>
</dbReference>
<dbReference type="NCBIfam" id="TIGR00639">
    <property type="entry name" value="PurN"/>
    <property type="match status" value="1"/>
</dbReference>
<name>A0ABV6DL70_9BACL</name>
<comment type="caution">
    <text evidence="6">The sequence shown here is derived from an EMBL/GenBank/DDBJ whole genome shotgun (WGS) entry which is preliminary data.</text>
</comment>
<feature type="binding site" evidence="4">
    <location>
        <position position="70"/>
    </location>
    <ligand>
        <name>(6R)-10-formyltetrahydrofolate</name>
        <dbReference type="ChEBI" id="CHEBI:195366"/>
    </ligand>
</feature>
<proteinExistence type="inferred from homology"/>